<accession>A0ACB7RMG0</accession>
<organism evidence="1 2">
    <name type="scientific">Hyalomma asiaticum</name>
    <name type="common">Tick</name>
    <dbReference type="NCBI Taxonomy" id="266040"/>
    <lineage>
        <taxon>Eukaryota</taxon>
        <taxon>Metazoa</taxon>
        <taxon>Ecdysozoa</taxon>
        <taxon>Arthropoda</taxon>
        <taxon>Chelicerata</taxon>
        <taxon>Arachnida</taxon>
        <taxon>Acari</taxon>
        <taxon>Parasitiformes</taxon>
        <taxon>Ixodida</taxon>
        <taxon>Ixodoidea</taxon>
        <taxon>Ixodidae</taxon>
        <taxon>Hyalomminae</taxon>
        <taxon>Hyalomma</taxon>
    </lineage>
</organism>
<reference evidence="1" key="1">
    <citation type="submission" date="2020-05" db="EMBL/GenBank/DDBJ databases">
        <title>Large-scale comparative analyses of tick genomes elucidate their genetic diversity and vector capacities.</title>
        <authorList>
            <person name="Jia N."/>
            <person name="Wang J."/>
            <person name="Shi W."/>
            <person name="Du L."/>
            <person name="Sun Y."/>
            <person name="Zhan W."/>
            <person name="Jiang J."/>
            <person name="Wang Q."/>
            <person name="Zhang B."/>
            <person name="Ji P."/>
            <person name="Sakyi L.B."/>
            <person name="Cui X."/>
            <person name="Yuan T."/>
            <person name="Jiang B."/>
            <person name="Yang W."/>
            <person name="Lam T.T.-Y."/>
            <person name="Chang Q."/>
            <person name="Ding S."/>
            <person name="Wang X."/>
            <person name="Zhu J."/>
            <person name="Ruan X."/>
            <person name="Zhao L."/>
            <person name="Wei J."/>
            <person name="Que T."/>
            <person name="Du C."/>
            <person name="Cheng J."/>
            <person name="Dai P."/>
            <person name="Han X."/>
            <person name="Huang E."/>
            <person name="Gao Y."/>
            <person name="Liu J."/>
            <person name="Shao H."/>
            <person name="Ye R."/>
            <person name="Li L."/>
            <person name="Wei W."/>
            <person name="Wang X."/>
            <person name="Wang C."/>
            <person name="Yang T."/>
            <person name="Huo Q."/>
            <person name="Li W."/>
            <person name="Guo W."/>
            <person name="Chen H."/>
            <person name="Zhou L."/>
            <person name="Ni X."/>
            <person name="Tian J."/>
            <person name="Zhou Y."/>
            <person name="Sheng Y."/>
            <person name="Liu T."/>
            <person name="Pan Y."/>
            <person name="Xia L."/>
            <person name="Li J."/>
            <person name="Zhao F."/>
            <person name="Cao W."/>
        </authorList>
    </citation>
    <scope>NUCLEOTIDE SEQUENCE</scope>
    <source>
        <strain evidence="1">Hyas-2018</strain>
    </source>
</reference>
<evidence type="ECO:0000313" key="1">
    <source>
        <dbReference type="EMBL" id="KAH6922609.1"/>
    </source>
</evidence>
<comment type="caution">
    <text evidence="1">The sequence shown here is derived from an EMBL/GenBank/DDBJ whole genome shotgun (WGS) entry which is preliminary data.</text>
</comment>
<gene>
    <name evidence="1" type="ORF">HPB50_017283</name>
</gene>
<dbReference type="EMBL" id="CM023489">
    <property type="protein sequence ID" value="KAH6922609.1"/>
    <property type="molecule type" value="Genomic_DNA"/>
</dbReference>
<name>A0ACB7RMG0_HYAAI</name>
<protein>
    <submittedName>
        <fullName evidence="1">Uncharacterized protein</fullName>
    </submittedName>
</protein>
<dbReference type="Proteomes" id="UP000821845">
    <property type="component" value="Chromosome 9"/>
</dbReference>
<sequence length="159" mass="17528">MSGSQQQFTMGIKKKVIEYAEAHGNLAAQREFGPSGEHPVLEEPETAHHNTFQEFVDAGDSELAVCEEASTNDAIIAAVHGSAEVATDDNSDSKDNVDTMPEPDFSSKDALEYLTKVKAYCAKKSLSEKLLQCFSSVEDETVRRAVHKHCQMKITAFFR</sequence>
<evidence type="ECO:0000313" key="2">
    <source>
        <dbReference type="Proteomes" id="UP000821845"/>
    </source>
</evidence>
<proteinExistence type="predicted"/>
<keyword evidence="2" id="KW-1185">Reference proteome</keyword>